<dbReference type="PANTHER" id="PTHR47505:SF1">
    <property type="entry name" value="DNA UTILIZATION PROTEIN YHGH"/>
    <property type="match status" value="1"/>
</dbReference>
<proteinExistence type="inferred from homology"/>
<dbReference type="PANTHER" id="PTHR47505">
    <property type="entry name" value="DNA UTILIZATION PROTEIN YHGH"/>
    <property type="match status" value="1"/>
</dbReference>
<dbReference type="Pfam" id="PF18912">
    <property type="entry name" value="DZR_2"/>
    <property type="match status" value="1"/>
</dbReference>
<evidence type="ECO:0000259" key="3">
    <source>
        <dbReference type="Pfam" id="PF18912"/>
    </source>
</evidence>
<organism evidence="5 7">
    <name type="scientific">Aureimonas ureilytica</name>
    <dbReference type="NCBI Taxonomy" id="401562"/>
    <lineage>
        <taxon>Bacteria</taxon>
        <taxon>Pseudomonadati</taxon>
        <taxon>Pseudomonadota</taxon>
        <taxon>Alphaproteobacteria</taxon>
        <taxon>Hyphomicrobiales</taxon>
        <taxon>Aurantimonadaceae</taxon>
        <taxon>Aureimonas</taxon>
    </lineage>
</organism>
<dbReference type="InterPro" id="IPR051910">
    <property type="entry name" value="ComF/GntX_DNA_util-trans"/>
</dbReference>
<dbReference type="Proteomes" id="UP000078529">
    <property type="component" value="Unassembled WGS sequence"/>
</dbReference>
<dbReference type="SUPFAM" id="SSF53271">
    <property type="entry name" value="PRTase-like"/>
    <property type="match status" value="1"/>
</dbReference>
<dbReference type="EMBL" id="LDQA01000007">
    <property type="protein sequence ID" value="KTR08058.1"/>
    <property type="molecule type" value="Genomic_DNA"/>
</dbReference>
<dbReference type="Pfam" id="PF00156">
    <property type="entry name" value="Pribosyltran"/>
    <property type="match status" value="1"/>
</dbReference>
<evidence type="ECO:0000313" key="7">
    <source>
        <dbReference type="Proteomes" id="UP000078529"/>
    </source>
</evidence>
<sequence length="248" mass="26969">MTPILRGWTLVSRSLTRFLYPPVCAGCAVAVGEAAALCSSCWRSLHFIERPYCEALGLPFSYDLGKGFLSAEAIADPPVFARLRAAVLYEDLAAKLVSRLKYGDRTDLVPLMAGWMRRAGAELLADADLIVPVPLHRTRLFRRRFNQSAELARLLSSGQPAFAPMALRRVKRTRSQVGLGPTERQANVRGAFEVPAAHLPDIKGKRVLLVDDVFTTGATVSAAVRALKRGGAREVDVLVFARVAAGRG</sequence>
<protein>
    <submittedName>
        <fullName evidence="5">Amidophosphoribosyltransferase</fullName>
    </submittedName>
</protein>
<dbReference type="OrthoDB" id="9779910at2"/>
<gene>
    <name evidence="4" type="ORF">NS226_09985</name>
    <name evidence="5" type="ORF">NS365_02230</name>
</gene>
<dbReference type="Proteomes" id="UP000078272">
    <property type="component" value="Unassembled WGS sequence"/>
</dbReference>
<name>A0A175RXM4_9HYPH</name>
<comment type="caution">
    <text evidence="5">The sequence shown here is derived from an EMBL/GenBank/DDBJ whole genome shotgun (WGS) entry which is preliminary data.</text>
</comment>
<keyword evidence="5" id="KW-0808">Transferase</keyword>
<keyword evidence="5" id="KW-0328">Glycosyltransferase</keyword>
<dbReference type="AlphaFoldDB" id="A0A175RXM4"/>
<dbReference type="InterPro" id="IPR044005">
    <property type="entry name" value="DZR_2"/>
</dbReference>
<comment type="similarity">
    <text evidence="1">Belongs to the ComF/GntX family.</text>
</comment>
<dbReference type="InterPro" id="IPR029057">
    <property type="entry name" value="PRTase-like"/>
</dbReference>
<dbReference type="GO" id="GO:0016757">
    <property type="term" value="F:glycosyltransferase activity"/>
    <property type="evidence" value="ECO:0007669"/>
    <property type="project" value="UniProtKB-KW"/>
</dbReference>
<evidence type="ECO:0000313" key="4">
    <source>
        <dbReference type="EMBL" id="KTQ95833.1"/>
    </source>
</evidence>
<evidence type="ECO:0000313" key="6">
    <source>
        <dbReference type="Proteomes" id="UP000078272"/>
    </source>
</evidence>
<accession>A0A175RXM4</accession>
<evidence type="ECO:0000313" key="5">
    <source>
        <dbReference type="EMBL" id="KTR08058.1"/>
    </source>
</evidence>
<evidence type="ECO:0000259" key="2">
    <source>
        <dbReference type="Pfam" id="PF00156"/>
    </source>
</evidence>
<dbReference type="RefSeq" id="WP_082640381.1">
    <property type="nucleotide sequence ID" value="NZ_LDPZ01000020.1"/>
</dbReference>
<reference evidence="6 7" key="1">
    <citation type="journal article" date="2016" name="Front. Microbiol.">
        <title>Genomic Resource of Rice Seed Associated Bacteria.</title>
        <authorList>
            <person name="Midha S."/>
            <person name="Bansal K."/>
            <person name="Sharma S."/>
            <person name="Kumar N."/>
            <person name="Patil P.P."/>
            <person name="Chaudhry V."/>
            <person name="Patil P.B."/>
        </authorList>
    </citation>
    <scope>NUCLEOTIDE SEQUENCE [LARGE SCALE GENOMIC DNA]</scope>
    <source>
        <strain evidence="4 6">NS226</strain>
        <strain evidence="5 7">NS365</strain>
    </source>
</reference>
<feature type="domain" description="Phosphoribosyltransferase" evidence="2">
    <location>
        <begin position="191"/>
        <end position="247"/>
    </location>
</feature>
<dbReference type="STRING" id="401562.NS365_02230"/>
<dbReference type="Gene3D" id="3.40.50.2020">
    <property type="match status" value="1"/>
</dbReference>
<keyword evidence="7" id="KW-1185">Reference proteome</keyword>
<evidence type="ECO:0000256" key="1">
    <source>
        <dbReference type="ARBA" id="ARBA00008007"/>
    </source>
</evidence>
<feature type="domain" description="Double zinc ribbon" evidence="3">
    <location>
        <begin position="16"/>
        <end position="63"/>
    </location>
</feature>
<dbReference type="CDD" id="cd06223">
    <property type="entry name" value="PRTases_typeI"/>
    <property type="match status" value="1"/>
</dbReference>
<dbReference type="EMBL" id="LDPZ01000020">
    <property type="protein sequence ID" value="KTQ95833.1"/>
    <property type="molecule type" value="Genomic_DNA"/>
</dbReference>
<dbReference type="InterPro" id="IPR000836">
    <property type="entry name" value="PRTase_dom"/>
</dbReference>
<dbReference type="PATRIC" id="fig|401562.3.peg.1470"/>